<feature type="compositionally biased region" description="Low complexity" evidence="1">
    <location>
        <begin position="236"/>
        <end position="247"/>
    </location>
</feature>
<feature type="transmembrane region" description="Helical" evidence="2">
    <location>
        <begin position="41"/>
        <end position="61"/>
    </location>
</feature>
<evidence type="ECO:0000313" key="4">
    <source>
        <dbReference type="Proteomes" id="UP000640614"/>
    </source>
</evidence>
<name>A0ABR9TRX5_9FLAO</name>
<feature type="compositionally biased region" description="Basic and acidic residues" evidence="1">
    <location>
        <begin position="166"/>
        <end position="179"/>
    </location>
</feature>
<feature type="compositionally biased region" description="Polar residues" evidence="1">
    <location>
        <begin position="180"/>
        <end position="196"/>
    </location>
</feature>
<feature type="compositionally biased region" description="Basic and acidic residues" evidence="1">
    <location>
        <begin position="141"/>
        <end position="151"/>
    </location>
</feature>
<feature type="region of interest" description="Disordered" evidence="1">
    <location>
        <begin position="340"/>
        <end position="424"/>
    </location>
</feature>
<dbReference type="Proteomes" id="UP000640614">
    <property type="component" value="Unassembled WGS sequence"/>
</dbReference>
<feature type="compositionally biased region" description="Low complexity" evidence="1">
    <location>
        <begin position="125"/>
        <end position="135"/>
    </location>
</feature>
<feature type="compositionally biased region" description="Polar residues" evidence="1">
    <location>
        <begin position="212"/>
        <end position="221"/>
    </location>
</feature>
<comment type="caution">
    <text evidence="3">The sequence shown here is derived from an EMBL/GenBank/DDBJ whole genome shotgun (WGS) entry which is preliminary data.</text>
</comment>
<dbReference type="RefSeq" id="WP_194141179.1">
    <property type="nucleotide sequence ID" value="NZ_PRDM01000006.1"/>
</dbReference>
<accession>A0ABR9TRX5</accession>
<feature type="compositionally biased region" description="Polar residues" evidence="1">
    <location>
        <begin position="156"/>
        <end position="165"/>
    </location>
</feature>
<organism evidence="3 4">
    <name type="scientific">Flavobacterium hungaricum</name>
    <dbReference type="NCBI Taxonomy" id="2082725"/>
    <lineage>
        <taxon>Bacteria</taxon>
        <taxon>Pseudomonadati</taxon>
        <taxon>Bacteroidota</taxon>
        <taxon>Flavobacteriia</taxon>
        <taxon>Flavobacteriales</taxon>
        <taxon>Flavobacteriaceae</taxon>
        <taxon>Flavobacterium</taxon>
    </lineage>
</organism>
<gene>
    <name evidence="3" type="ORF">C4F50_24400</name>
</gene>
<keyword evidence="2" id="KW-0472">Membrane</keyword>
<protein>
    <recommendedName>
        <fullName evidence="5">Outer membrane protein beta-barrel domain-containing protein</fullName>
    </recommendedName>
</protein>
<evidence type="ECO:0000313" key="3">
    <source>
        <dbReference type="EMBL" id="MBE8728071.1"/>
    </source>
</evidence>
<feature type="compositionally biased region" description="Polar residues" evidence="1">
    <location>
        <begin position="353"/>
        <end position="379"/>
    </location>
</feature>
<proteinExistence type="predicted"/>
<keyword evidence="4" id="KW-1185">Reference proteome</keyword>
<dbReference type="EMBL" id="PRDM01000006">
    <property type="protein sequence ID" value="MBE8728071.1"/>
    <property type="molecule type" value="Genomic_DNA"/>
</dbReference>
<feature type="region of interest" description="Disordered" evidence="1">
    <location>
        <begin position="82"/>
        <end position="262"/>
    </location>
</feature>
<feature type="compositionally biased region" description="Basic and acidic residues" evidence="1">
    <location>
        <begin position="83"/>
        <end position="118"/>
    </location>
</feature>
<evidence type="ECO:0008006" key="5">
    <source>
        <dbReference type="Google" id="ProtNLM"/>
    </source>
</evidence>
<evidence type="ECO:0000256" key="2">
    <source>
        <dbReference type="SAM" id="Phobius"/>
    </source>
</evidence>
<keyword evidence="2" id="KW-0812">Transmembrane</keyword>
<feature type="compositionally biased region" description="Basic and acidic residues" evidence="1">
    <location>
        <begin position="197"/>
        <end position="207"/>
    </location>
</feature>
<keyword evidence="2" id="KW-1133">Transmembrane helix</keyword>
<reference evidence="3 4" key="1">
    <citation type="submission" date="2018-07" db="EMBL/GenBank/DDBJ databases">
        <title>Genome assembly of strain KB82.</title>
        <authorList>
            <person name="Kukolya J."/>
            <person name="Horvath B."/>
            <person name="Nagy I."/>
            <person name="Toth A."/>
        </authorList>
    </citation>
    <scope>NUCLEOTIDE SEQUENCE [LARGE SCALE GENOMIC DNA]</scope>
    <source>
        <strain evidence="3 4">Kb82</strain>
    </source>
</reference>
<sequence>MKKQKIENIFSPMEDFSSVPPPELWAQIEEKLDKPKKKKRAILWWSAAACLLLGLMLPSILHFKALENKNFDLNTNDGTQKVVLDEKTPHPNPHKTESIKKNETKQQTRNASEKESIIVKEQLGNSSNSFNQQSSYVYSESDSKNNKDSKRLNSNAKIQNNQTKTNLDKKESLIVKEQLDNASNSFDQQSSYVYSESDSKNNKDSKRLNSNAKIQNNQTKSNLDKKESLIVKEQLGNSSNGFNQQSSYVYSESDSKNNKGSEYLNSNAKIQKQNTANSVTVVPDVNITAKNRAIAESNAANAKNKKTTPEIPAEKAVFGKTKGFNSSVESPFTNAFEEQKTASNIHKKDKNNSLKGNSNFGNPKTNSGSTIFGNTNNADNPYLALSPELNAGNKKASDPSKSSSKKETAVSEKALALNQEENAKNTSKFGEALTKQDSVQLAVLQNLEKGILTPEIIKDPENDKEDKKTTQKEKWAVALYAGVANSENYRNNKTLGSVNDSKQSSAYGVKTSYKINKKWAVGSGLKINELGQSVANVSYMNAKNTAFFTSSDFYNAQLSSADKITGNADFIFVPTNSQQLAASENIQSGNLDQNLRYIEMPLEVSYSIFNRNKASINLNTGGFVGKLISNTVTLDGQSLGQNINANDYVYGSTLSSTLQYRVYKKTNVFVEPAMNYYINPLNSQSFNQFQWGLNFGLNVSF</sequence>
<evidence type="ECO:0000256" key="1">
    <source>
        <dbReference type="SAM" id="MobiDB-lite"/>
    </source>
</evidence>